<dbReference type="InterPro" id="IPR003593">
    <property type="entry name" value="AAA+_ATPase"/>
</dbReference>
<dbReference type="InterPro" id="IPR039421">
    <property type="entry name" value="Type_1_exporter"/>
</dbReference>
<dbReference type="InterPro" id="IPR036640">
    <property type="entry name" value="ABC1_TM_sf"/>
</dbReference>
<dbReference type="FunFam" id="3.40.50.300:FF:000218">
    <property type="entry name" value="Multidrug ABC transporter ATP-binding protein"/>
    <property type="match status" value="1"/>
</dbReference>
<feature type="domain" description="ABC transporter" evidence="9">
    <location>
        <begin position="355"/>
        <end position="592"/>
    </location>
</feature>
<dbReference type="GeneID" id="25568861"/>
<dbReference type="EMBL" id="GL349495">
    <property type="protein sequence ID" value="KNC55098.1"/>
    <property type="molecule type" value="Genomic_DNA"/>
</dbReference>
<dbReference type="PANTHER" id="PTHR43394">
    <property type="entry name" value="ATP-DEPENDENT PERMEASE MDL1, MITOCHONDRIAL"/>
    <property type="match status" value="1"/>
</dbReference>
<keyword evidence="5 11" id="KW-0067">ATP-binding</keyword>
<keyword evidence="6 8" id="KW-1133">Transmembrane helix</keyword>
<evidence type="ECO:0000256" key="8">
    <source>
        <dbReference type="SAM" id="Phobius"/>
    </source>
</evidence>
<dbReference type="InterPro" id="IPR003439">
    <property type="entry name" value="ABC_transporter-like_ATP-bd"/>
</dbReference>
<dbReference type="OrthoDB" id="6500128at2759"/>
<feature type="transmembrane region" description="Helical" evidence="8">
    <location>
        <begin position="25"/>
        <end position="42"/>
    </location>
</feature>
<dbReference type="FunFam" id="1.20.1560.10:FF:000058">
    <property type="entry name" value="ABC transporter B family member 25"/>
    <property type="match status" value="1"/>
</dbReference>
<dbReference type="GO" id="GO:0015421">
    <property type="term" value="F:ABC-type oligopeptide transporter activity"/>
    <property type="evidence" value="ECO:0007669"/>
    <property type="project" value="TreeGrafter"/>
</dbReference>
<evidence type="ECO:0000256" key="1">
    <source>
        <dbReference type="ARBA" id="ARBA00004141"/>
    </source>
</evidence>
<feature type="domain" description="ABC transmembrane type-1" evidence="10">
    <location>
        <begin position="26"/>
        <end position="309"/>
    </location>
</feature>
<dbReference type="GO" id="GO:0005524">
    <property type="term" value="F:ATP binding"/>
    <property type="evidence" value="ECO:0007669"/>
    <property type="project" value="UniProtKB-KW"/>
</dbReference>
<evidence type="ECO:0000256" key="3">
    <source>
        <dbReference type="ARBA" id="ARBA00022692"/>
    </source>
</evidence>
<keyword evidence="4" id="KW-0547">Nucleotide-binding</keyword>
<keyword evidence="3 8" id="KW-0812">Transmembrane</keyword>
<dbReference type="AlphaFoldDB" id="A0A0L0DUG8"/>
<dbReference type="GO" id="GO:0090374">
    <property type="term" value="P:oligopeptide export from mitochondrion"/>
    <property type="evidence" value="ECO:0007669"/>
    <property type="project" value="TreeGrafter"/>
</dbReference>
<dbReference type="PANTHER" id="PTHR43394:SF1">
    <property type="entry name" value="ATP-BINDING CASSETTE SUB-FAMILY B MEMBER 10, MITOCHONDRIAL"/>
    <property type="match status" value="1"/>
</dbReference>
<comment type="subcellular location">
    <subcellularLocation>
        <location evidence="1">Membrane</location>
        <topology evidence="1">Multi-pass membrane protein</topology>
    </subcellularLocation>
</comment>
<dbReference type="PROSITE" id="PS50929">
    <property type="entry name" value="ABC_TM1F"/>
    <property type="match status" value="1"/>
</dbReference>
<dbReference type="SUPFAM" id="SSF52540">
    <property type="entry name" value="P-loop containing nucleoside triphosphate hydrolases"/>
    <property type="match status" value="1"/>
</dbReference>
<dbReference type="RefSeq" id="XP_013753282.1">
    <property type="nucleotide sequence ID" value="XM_013897828.1"/>
</dbReference>
<evidence type="ECO:0000256" key="4">
    <source>
        <dbReference type="ARBA" id="ARBA00022741"/>
    </source>
</evidence>
<proteinExistence type="predicted"/>
<dbReference type="PROSITE" id="PS00211">
    <property type="entry name" value="ABC_TRANSPORTER_1"/>
    <property type="match status" value="1"/>
</dbReference>
<gene>
    <name evidence="11" type="ORF">AMSG_10696</name>
</gene>
<evidence type="ECO:0000256" key="7">
    <source>
        <dbReference type="ARBA" id="ARBA00023136"/>
    </source>
</evidence>
<dbReference type="eggNOG" id="KOG0058">
    <property type="taxonomic scope" value="Eukaryota"/>
</dbReference>
<dbReference type="SMART" id="SM00382">
    <property type="entry name" value="AAA"/>
    <property type="match status" value="1"/>
</dbReference>
<sequence length="597" mass="61873">MLRLATHRKAIAALLDLARPQTSKIAVALACLAVSSGVNLVVPAAVGKSLDSLTALVADPETMVMLAAAGLTVFSAGAAANYARIRLLVAAGQSVIADLRSSLFGSLVRKNAAFFDTARSGELVTRLSADTALMGSILVDNVPSAVRNVLQGIGGVAMMFYLSPVLALTTLGFVPPIAAGAVFFGRHVRDLQRGVQDELAATSALAEERLSNVRTVKLFAQEETESVSYASAVARIYDLAVAQGKASALFYSGIGLAGNVTVLGVLGVGASQVAAAAMTLGDLTSFLMYTIYVGVSVGGVFRVYGEVMKGVGASARVFALLDAAPPAADHHPIPAPSAPAVIASPRAPAPLPADLHFDRVGFAYPSRPETRIFDELSFRLEPGTRTALVGPSGSGKSSIVALATGLYPPTSGRVVVNDKDVALWDLRTLRSQVVGVVPQEAVLFSGSIRDNVAYAAPGASQADIERACDQAHAHDFITAFPDGYDTLVGERGVTLSGGQRQRIAIARTVLTNPSLLILDEATSALDPGSEGVVQRALEALMEGRTTLMITHRLASIAPDMHCVVLDSGRIVEAGTFAQLRAAPASQLNTVVAAGART</sequence>
<feature type="transmembrane region" description="Helical" evidence="8">
    <location>
        <begin position="62"/>
        <end position="83"/>
    </location>
</feature>
<evidence type="ECO:0000259" key="9">
    <source>
        <dbReference type="PROSITE" id="PS50893"/>
    </source>
</evidence>
<dbReference type="SUPFAM" id="SSF90123">
    <property type="entry name" value="ABC transporter transmembrane region"/>
    <property type="match status" value="1"/>
</dbReference>
<dbReference type="GO" id="GO:0005743">
    <property type="term" value="C:mitochondrial inner membrane"/>
    <property type="evidence" value="ECO:0007669"/>
    <property type="project" value="TreeGrafter"/>
</dbReference>
<dbReference type="Gene3D" id="3.40.50.300">
    <property type="entry name" value="P-loop containing nucleotide triphosphate hydrolases"/>
    <property type="match status" value="1"/>
</dbReference>
<dbReference type="Pfam" id="PF00664">
    <property type="entry name" value="ABC_membrane"/>
    <property type="match status" value="1"/>
</dbReference>
<evidence type="ECO:0000313" key="11">
    <source>
        <dbReference type="EMBL" id="KNC55098.1"/>
    </source>
</evidence>
<keyword evidence="7 8" id="KW-0472">Membrane</keyword>
<evidence type="ECO:0000313" key="12">
    <source>
        <dbReference type="Proteomes" id="UP000054408"/>
    </source>
</evidence>
<evidence type="ECO:0000256" key="5">
    <source>
        <dbReference type="ARBA" id="ARBA00022840"/>
    </source>
</evidence>
<feature type="transmembrane region" description="Helical" evidence="8">
    <location>
        <begin position="286"/>
        <end position="304"/>
    </location>
</feature>
<name>A0A0L0DUG8_THETB</name>
<organism evidence="11 12">
    <name type="scientific">Thecamonas trahens ATCC 50062</name>
    <dbReference type="NCBI Taxonomy" id="461836"/>
    <lineage>
        <taxon>Eukaryota</taxon>
        <taxon>Apusozoa</taxon>
        <taxon>Apusomonadida</taxon>
        <taxon>Apusomonadidae</taxon>
        <taxon>Thecamonas</taxon>
    </lineage>
</organism>
<evidence type="ECO:0000256" key="6">
    <source>
        <dbReference type="ARBA" id="ARBA00022989"/>
    </source>
</evidence>
<dbReference type="CDD" id="cd18573">
    <property type="entry name" value="ABC_6TM_ABCB10_like"/>
    <property type="match status" value="1"/>
</dbReference>
<keyword evidence="2" id="KW-0813">Transport</keyword>
<dbReference type="InterPro" id="IPR017871">
    <property type="entry name" value="ABC_transporter-like_CS"/>
</dbReference>
<feature type="transmembrane region" description="Helical" evidence="8">
    <location>
        <begin position="249"/>
        <end position="274"/>
    </location>
</feature>
<dbReference type="PROSITE" id="PS50893">
    <property type="entry name" value="ABC_TRANSPORTER_2"/>
    <property type="match status" value="1"/>
</dbReference>
<dbReference type="Gene3D" id="1.20.1560.10">
    <property type="entry name" value="ABC transporter type 1, transmembrane domain"/>
    <property type="match status" value="1"/>
</dbReference>
<protein>
    <submittedName>
        <fullName evidence="11">ATP-binding cassette sub-family B member 10</fullName>
    </submittedName>
</protein>
<dbReference type="InterPro" id="IPR011527">
    <property type="entry name" value="ABC1_TM_dom"/>
</dbReference>
<keyword evidence="12" id="KW-1185">Reference proteome</keyword>
<accession>A0A0L0DUG8</accession>
<dbReference type="STRING" id="461836.A0A0L0DUG8"/>
<dbReference type="OMA" id="VTMADRI"/>
<evidence type="ECO:0000256" key="2">
    <source>
        <dbReference type="ARBA" id="ARBA00022448"/>
    </source>
</evidence>
<dbReference type="Proteomes" id="UP000054408">
    <property type="component" value="Unassembled WGS sequence"/>
</dbReference>
<reference evidence="11 12" key="1">
    <citation type="submission" date="2010-05" db="EMBL/GenBank/DDBJ databases">
        <title>The Genome Sequence of Thecamonas trahens ATCC 50062.</title>
        <authorList>
            <consortium name="The Broad Institute Genome Sequencing Platform"/>
            <person name="Russ C."/>
            <person name="Cuomo C."/>
            <person name="Shea T."/>
            <person name="Young S.K."/>
            <person name="Zeng Q."/>
            <person name="Koehrsen M."/>
            <person name="Haas B."/>
            <person name="Borodovsky M."/>
            <person name="Guigo R."/>
            <person name="Alvarado L."/>
            <person name="Berlin A."/>
            <person name="Bochicchio J."/>
            <person name="Borenstein D."/>
            <person name="Chapman S."/>
            <person name="Chen Z."/>
            <person name="Freedman E."/>
            <person name="Gellesch M."/>
            <person name="Goldberg J."/>
            <person name="Griggs A."/>
            <person name="Gujja S."/>
            <person name="Heilman E."/>
            <person name="Heiman D."/>
            <person name="Hepburn T."/>
            <person name="Howarth C."/>
            <person name="Jen D."/>
            <person name="Larson L."/>
            <person name="Mehta T."/>
            <person name="Park D."/>
            <person name="Pearson M."/>
            <person name="Roberts A."/>
            <person name="Saif S."/>
            <person name="Shenoy N."/>
            <person name="Sisk P."/>
            <person name="Stolte C."/>
            <person name="Sykes S."/>
            <person name="Thomson T."/>
            <person name="Walk T."/>
            <person name="White J."/>
            <person name="Yandava C."/>
            <person name="Burger G."/>
            <person name="Gray M.W."/>
            <person name="Holland P.W.H."/>
            <person name="King N."/>
            <person name="Lang F.B.F."/>
            <person name="Roger A.J."/>
            <person name="Ruiz-Trillo I."/>
            <person name="Lander E."/>
            <person name="Nusbaum C."/>
        </authorList>
    </citation>
    <scope>NUCLEOTIDE SEQUENCE [LARGE SCALE GENOMIC DNA]</scope>
    <source>
        <strain evidence="11 12">ATCC 50062</strain>
    </source>
</reference>
<dbReference type="GO" id="GO:0016887">
    <property type="term" value="F:ATP hydrolysis activity"/>
    <property type="evidence" value="ECO:0007669"/>
    <property type="project" value="InterPro"/>
</dbReference>
<dbReference type="InterPro" id="IPR027417">
    <property type="entry name" value="P-loop_NTPase"/>
</dbReference>
<dbReference type="Pfam" id="PF00005">
    <property type="entry name" value="ABC_tran"/>
    <property type="match status" value="1"/>
</dbReference>
<evidence type="ECO:0000259" key="10">
    <source>
        <dbReference type="PROSITE" id="PS50929"/>
    </source>
</evidence>